<dbReference type="AlphaFoldDB" id="A0A9Q5N8X0"/>
<comment type="caution">
    <text evidence="5">The sequence shown here is derived from an EMBL/GenBank/DDBJ whole genome shotgun (WGS) entry which is preliminary data.</text>
</comment>
<proteinExistence type="predicted"/>
<dbReference type="SMART" id="SM00368">
    <property type="entry name" value="LRR_RI"/>
    <property type="match status" value="7"/>
</dbReference>
<evidence type="ECO:0000313" key="5">
    <source>
        <dbReference type="EMBL" id="OCB90992.1"/>
    </source>
</evidence>
<dbReference type="PANTHER" id="PTHR24113">
    <property type="entry name" value="RAN GTPASE-ACTIVATING PROTEIN 1"/>
    <property type="match status" value="1"/>
</dbReference>
<evidence type="ECO:0008006" key="7">
    <source>
        <dbReference type="Google" id="ProtNLM"/>
    </source>
</evidence>
<dbReference type="Gene3D" id="3.80.10.10">
    <property type="entry name" value="Ribonuclease Inhibitor"/>
    <property type="match status" value="3"/>
</dbReference>
<keyword evidence="2" id="KW-0433">Leucine-rich repeat</keyword>
<feature type="region of interest" description="Disordered" evidence="4">
    <location>
        <begin position="1"/>
        <end position="33"/>
    </location>
</feature>
<keyword evidence="3" id="KW-0677">Repeat</keyword>
<dbReference type="GO" id="GO:0005829">
    <property type="term" value="C:cytosol"/>
    <property type="evidence" value="ECO:0007669"/>
    <property type="project" value="TreeGrafter"/>
</dbReference>
<dbReference type="GO" id="GO:0006913">
    <property type="term" value="P:nucleocytoplasmic transport"/>
    <property type="evidence" value="ECO:0007669"/>
    <property type="project" value="TreeGrafter"/>
</dbReference>
<feature type="region of interest" description="Disordered" evidence="4">
    <location>
        <begin position="999"/>
        <end position="1124"/>
    </location>
</feature>
<evidence type="ECO:0000256" key="1">
    <source>
        <dbReference type="ARBA" id="ARBA00022468"/>
    </source>
</evidence>
<evidence type="ECO:0000256" key="3">
    <source>
        <dbReference type="ARBA" id="ARBA00022737"/>
    </source>
</evidence>
<dbReference type="GO" id="GO:0005634">
    <property type="term" value="C:nucleus"/>
    <property type="evidence" value="ECO:0007669"/>
    <property type="project" value="TreeGrafter"/>
</dbReference>
<evidence type="ECO:0000256" key="2">
    <source>
        <dbReference type="ARBA" id="ARBA00022614"/>
    </source>
</evidence>
<dbReference type="OrthoDB" id="120976at2759"/>
<dbReference type="GO" id="GO:0031267">
    <property type="term" value="F:small GTPase binding"/>
    <property type="evidence" value="ECO:0007669"/>
    <property type="project" value="TreeGrafter"/>
</dbReference>
<dbReference type="Proteomes" id="UP000757232">
    <property type="component" value="Unassembled WGS sequence"/>
</dbReference>
<feature type="compositionally biased region" description="Low complexity" evidence="4">
    <location>
        <begin position="1053"/>
        <end position="1067"/>
    </location>
</feature>
<evidence type="ECO:0000313" key="6">
    <source>
        <dbReference type="Proteomes" id="UP000757232"/>
    </source>
</evidence>
<dbReference type="GO" id="GO:0048471">
    <property type="term" value="C:perinuclear region of cytoplasm"/>
    <property type="evidence" value="ECO:0007669"/>
    <property type="project" value="TreeGrafter"/>
</dbReference>
<dbReference type="EMBL" id="LNZH02000109">
    <property type="protein sequence ID" value="OCB90992.1"/>
    <property type="molecule type" value="Genomic_DNA"/>
</dbReference>
<feature type="region of interest" description="Disordered" evidence="4">
    <location>
        <begin position="331"/>
        <end position="413"/>
    </location>
</feature>
<feature type="compositionally biased region" description="Acidic residues" evidence="4">
    <location>
        <begin position="881"/>
        <end position="891"/>
    </location>
</feature>
<feature type="compositionally biased region" description="Polar residues" evidence="4">
    <location>
        <begin position="376"/>
        <end position="393"/>
    </location>
</feature>
<dbReference type="PANTHER" id="PTHR24113:SF12">
    <property type="entry name" value="RAN GTPASE-ACTIVATING PROTEIN 1"/>
    <property type="match status" value="1"/>
</dbReference>
<dbReference type="Pfam" id="PF00560">
    <property type="entry name" value="LRR_1"/>
    <property type="match status" value="1"/>
</dbReference>
<feature type="compositionally biased region" description="Low complexity" evidence="4">
    <location>
        <begin position="1"/>
        <end position="12"/>
    </location>
</feature>
<gene>
    <name evidence="5" type="ORF">A7U60_g1739</name>
</gene>
<sequence length="1124" mass="120282">MASPSCSSPSSSAVTLPRPGKSILKKPPPPQQSFFSLSRLSRLLPTQNLSSSSANGDPDENLKRAHFFLPHLATVYPISAASPPSSIAAKEEKKAIEAREAERRRRIVRGNSLGPSPSDAEDWWSMDKVEAFYRECCTGREEQPHPGISAALKKASGAQGRTLDLSGVQITAGQAATLSDVFSVEWGLRKLFLKECDLDEQNLKPILHSLLMPGTLNFLSVASNRRLKAPAFKLIGAFVQKSKNLQFLDLSQNALDKKSVEYIGLALKPASEPGLVSLRMDDCSLRPASLETLAQNVRTSSLRNISLRHNRISASGAVALALMIKDYPDTMPASTPSNTSGSPSSSVTSLNSNQLFSTLSPPSTPNGDTPPLTPLQIPSQQNSPGASPRSNTILLPPVRQGPIPPPPTHPANAPVQTTYTPYIPRARRAAALATGATANARAVQHATRAPDPLNASGQQVPIITSSAQGGVTMRHPPGATGSAKDSAKLNGPSAALLDKVRALDALPRLGELRTLDLRGNDIRNGIQYVAQVLKRNRTLKVLNLSENKIDVQGLVVVAEALKYNLTLETLDLSRNPCSGPSLEGIQSLRTAFTLNTSLKRLFLSSTSMTSAGAIALAEFLPESTSLLHLDLTKNNLDLAAVMALSGGLKANHTMRCLDLNIPPDDEEFARMCRDILNTCVRNTEEAERNSQAASSGRGLGKGVWNMIEESELAKTFKKDDEKKVDEDLVSQTKECVAQLENLLSRLQASPGAYDLGASELIDRAKAALVVLGDVIQTTTDPIRIEELLYLNDNITNAITQINVLCKGRSPGTPVVNGHGSTGASTPQASTGVGLGLIISPAESIEHETEHAINSPEQAARIDAKLNGLRLQIPAGQPAQSEETESETETDVETPRVDKGKGRAAPEPEVFEKILSPSFVLSSSDDEDDDGVKDEVDLEEDTILPTPTDLSKVMVEEEGEVFRKGTVLLGPDEMEGEYDGEELRIELLEAEVQRPPPRALNLDEFGMELPPLPASPSTPNDAEKMLSPTGLLSPTSPHDQTKPALRPYLRRSRSASSVTSPASTSSPRLTESAIKDSPIPEDGELPASSMMRPLSPANGQAQSPSGGVPYLPRRRSSSANSSPVL</sequence>
<accession>A0A9Q5N8X0</accession>
<feature type="region of interest" description="Disordered" evidence="4">
    <location>
        <begin position="874"/>
        <end position="933"/>
    </location>
</feature>
<dbReference type="InterPro" id="IPR032675">
    <property type="entry name" value="LRR_dom_sf"/>
</dbReference>
<dbReference type="InterPro" id="IPR001611">
    <property type="entry name" value="Leu-rich_rpt"/>
</dbReference>
<dbReference type="SUPFAM" id="SSF52047">
    <property type="entry name" value="RNI-like"/>
    <property type="match status" value="1"/>
</dbReference>
<feature type="compositionally biased region" description="Low complexity" evidence="4">
    <location>
        <begin position="332"/>
        <end position="353"/>
    </location>
</feature>
<feature type="compositionally biased region" description="Polar residues" evidence="4">
    <location>
        <begin position="354"/>
        <end position="367"/>
    </location>
</feature>
<reference evidence="5" key="1">
    <citation type="submission" date="2016-06" db="EMBL/GenBank/DDBJ databases">
        <title>Draft Genome sequence of the fungus Inonotus baumii.</title>
        <authorList>
            <person name="Zhu H."/>
            <person name="Lin W."/>
        </authorList>
    </citation>
    <scope>NUCLEOTIDE SEQUENCE</scope>
    <source>
        <strain evidence="5">821</strain>
    </source>
</reference>
<name>A0A9Q5N8X0_SANBA</name>
<dbReference type="InterPro" id="IPR027038">
    <property type="entry name" value="RanGap"/>
</dbReference>
<feature type="compositionally biased region" description="Basic and acidic residues" evidence="4">
    <location>
        <begin position="892"/>
        <end position="911"/>
    </location>
</feature>
<organism evidence="5 6">
    <name type="scientific">Sanghuangporus baumii</name>
    <name type="common">Phellinus baumii</name>
    <dbReference type="NCBI Taxonomy" id="108892"/>
    <lineage>
        <taxon>Eukaryota</taxon>
        <taxon>Fungi</taxon>
        <taxon>Dikarya</taxon>
        <taxon>Basidiomycota</taxon>
        <taxon>Agaricomycotina</taxon>
        <taxon>Agaricomycetes</taxon>
        <taxon>Hymenochaetales</taxon>
        <taxon>Hymenochaetaceae</taxon>
        <taxon>Sanghuangporus</taxon>
    </lineage>
</organism>
<evidence type="ECO:0000256" key="4">
    <source>
        <dbReference type="SAM" id="MobiDB-lite"/>
    </source>
</evidence>
<protein>
    <recommendedName>
        <fullName evidence="7">RNI-like protein</fullName>
    </recommendedName>
</protein>
<keyword evidence="6" id="KW-1185">Reference proteome</keyword>
<dbReference type="GO" id="GO:0005096">
    <property type="term" value="F:GTPase activator activity"/>
    <property type="evidence" value="ECO:0007669"/>
    <property type="project" value="UniProtKB-KW"/>
</dbReference>
<feature type="compositionally biased region" description="Acidic residues" evidence="4">
    <location>
        <begin position="923"/>
        <end position="933"/>
    </location>
</feature>
<keyword evidence="1" id="KW-0343">GTPase activation</keyword>
<dbReference type="Pfam" id="PF13516">
    <property type="entry name" value="LRR_6"/>
    <property type="match status" value="3"/>
</dbReference>